<evidence type="ECO:0000256" key="1">
    <source>
        <dbReference type="SAM" id="SignalP"/>
    </source>
</evidence>
<feature type="chain" id="PRO_5043125558" evidence="1">
    <location>
        <begin position="16"/>
        <end position="138"/>
    </location>
</feature>
<sequence length="138" mass="14544">MRLAFLLLLVRYADGSPTMCQCPGGGLGMTCPTPITLNCPPMQCPPAPPCNPFPTLAPLVPQSNGIQGIAQFTLPTLPPMSAGGGPFGIVQTTPLPLPVSPPTNGQESLVPLQNTQVRYSSGRAATIQRLFLLYFLLN</sequence>
<dbReference type="STRING" id="27835.A0A0N4YBW8"/>
<dbReference type="AlphaFoldDB" id="A0A0N4YBW8"/>
<gene>
    <name evidence="2" type="ORF">NBR_LOCUS14000</name>
</gene>
<keyword evidence="3" id="KW-1185">Reference proteome</keyword>
<keyword evidence="1" id="KW-0732">Signal</keyword>
<proteinExistence type="predicted"/>
<evidence type="ECO:0000313" key="2">
    <source>
        <dbReference type="EMBL" id="VDL77589.1"/>
    </source>
</evidence>
<evidence type="ECO:0000313" key="3">
    <source>
        <dbReference type="Proteomes" id="UP000271162"/>
    </source>
</evidence>
<reference evidence="2 3" key="2">
    <citation type="submission" date="2018-11" db="EMBL/GenBank/DDBJ databases">
        <authorList>
            <consortium name="Pathogen Informatics"/>
        </authorList>
    </citation>
    <scope>NUCLEOTIDE SEQUENCE [LARGE SCALE GENOMIC DNA]</scope>
</reference>
<reference evidence="4" key="1">
    <citation type="submission" date="2017-02" db="UniProtKB">
        <authorList>
            <consortium name="WormBaseParasite"/>
        </authorList>
    </citation>
    <scope>IDENTIFICATION</scope>
</reference>
<feature type="signal peptide" evidence="1">
    <location>
        <begin position="1"/>
        <end position="15"/>
    </location>
</feature>
<dbReference type="EMBL" id="UYSL01021214">
    <property type="protein sequence ID" value="VDL77589.1"/>
    <property type="molecule type" value="Genomic_DNA"/>
</dbReference>
<dbReference type="Proteomes" id="UP000271162">
    <property type="component" value="Unassembled WGS sequence"/>
</dbReference>
<dbReference type="WBParaSite" id="NBR_0001399901-mRNA-1">
    <property type="protein sequence ID" value="NBR_0001399901-mRNA-1"/>
    <property type="gene ID" value="NBR_0001399901"/>
</dbReference>
<name>A0A0N4YBW8_NIPBR</name>
<protein>
    <submittedName>
        <fullName evidence="4">EGF-like domain-containing protein</fullName>
    </submittedName>
</protein>
<accession>A0A0N4YBW8</accession>
<evidence type="ECO:0000313" key="4">
    <source>
        <dbReference type="WBParaSite" id="NBR_0001399901-mRNA-1"/>
    </source>
</evidence>
<organism evidence="4">
    <name type="scientific">Nippostrongylus brasiliensis</name>
    <name type="common">Rat hookworm</name>
    <dbReference type="NCBI Taxonomy" id="27835"/>
    <lineage>
        <taxon>Eukaryota</taxon>
        <taxon>Metazoa</taxon>
        <taxon>Ecdysozoa</taxon>
        <taxon>Nematoda</taxon>
        <taxon>Chromadorea</taxon>
        <taxon>Rhabditida</taxon>
        <taxon>Rhabditina</taxon>
        <taxon>Rhabditomorpha</taxon>
        <taxon>Strongyloidea</taxon>
        <taxon>Heligmosomidae</taxon>
        <taxon>Nippostrongylus</taxon>
    </lineage>
</organism>